<gene>
    <name evidence="1" type="ORF">LX95_02880</name>
</gene>
<organism evidence="1 2">
    <name type="scientific">Mesonia algae</name>
    <dbReference type="NCBI Taxonomy" id="213248"/>
    <lineage>
        <taxon>Bacteria</taxon>
        <taxon>Pseudomonadati</taxon>
        <taxon>Bacteroidota</taxon>
        <taxon>Flavobacteriia</taxon>
        <taxon>Flavobacteriales</taxon>
        <taxon>Flavobacteriaceae</taxon>
        <taxon>Mesonia</taxon>
    </lineage>
</organism>
<reference evidence="1 2" key="1">
    <citation type="submission" date="2018-06" db="EMBL/GenBank/DDBJ databases">
        <title>Genomic Encyclopedia of Archaeal and Bacterial Type Strains, Phase II (KMG-II): from individual species to whole genera.</title>
        <authorList>
            <person name="Goeker M."/>
        </authorList>
    </citation>
    <scope>NUCLEOTIDE SEQUENCE [LARGE SCALE GENOMIC DNA]</scope>
    <source>
        <strain evidence="1 2">DSM 15361</strain>
    </source>
</reference>
<comment type="caution">
    <text evidence="1">The sequence shown here is derived from an EMBL/GenBank/DDBJ whole genome shotgun (WGS) entry which is preliminary data.</text>
</comment>
<evidence type="ECO:0000313" key="2">
    <source>
        <dbReference type="Proteomes" id="UP000249542"/>
    </source>
</evidence>
<dbReference type="Proteomes" id="UP000249542">
    <property type="component" value="Unassembled WGS sequence"/>
</dbReference>
<accession>A0A2W7HY35</accession>
<keyword evidence="2" id="KW-1185">Reference proteome</keyword>
<dbReference type="RefSeq" id="WP_111542130.1">
    <property type="nucleotide sequence ID" value="NZ_QKYV01000018.1"/>
</dbReference>
<evidence type="ECO:0008006" key="3">
    <source>
        <dbReference type="Google" id="ProtNLM"/>
    </source>
</evidence>
<proteinExistence type="predicted"/>
<protein>
    <recommendedName>
        <fullName evidence="3">Apea-like HEPN domain-containing protein</fullName>
    </recommendedName>
</protein>
<dbReference type="EMBL" id="QKYV01000018">
    <property type="protein sequence ID" value="PZW37598.1"/>
    <property type="molecule type" value="Genomic_DNA"/>
</dbReference>
<name>A0A2W7HY35_9FLAO</name>
<evidence type="ECO:0000313" key="1">
    <source>
        <dbReference type="EMBL" id="PZW37598.1"/>
    </source>
</evidence>
<sequence>MSTISRWILPCYHTDSEFSTEPITIDLTDNLNLILSNEVWNRKFEYGFTGGLKNTEINDIKRASVIIFPRFISGMVNENRIPELIEKHCGKLPEYLKVENYKNWSHNIGFAVIEVEYKKSLKTIPIKKDFAGYIPNWNEEFLNTYHKHFAVLKELKFFFLAGLHLSFPTTSIVIRDDSSINDGFFQINSGQRKYATLKASSSFMHEVLIERTKLKNLIGNLNGLATKWHFNLWPIKRYLTAVESYQISMDNLLDLLYSLEGLFSKNTSSDFIKMTCVLSLANNKKEAKSLKEILDVGFRIRNDIAHGERSYDLYDKIKLAGKEKLAQDIYWKIKVIVAQMIILATSKLITNPNLRNLKFNEDDFLDLIYKEE</sequence>
<dbReference type="AlphaFoldDB" id="A0A2W7HY35"/>